<dbReference type="HOGENOM" id="CLU_000445_107_27_4"/>
<evidence type="ECO:0000256" key="8">
    <source>
        <dbReference type="SAM" id="Phobius"/>
    </source>
</evidence>
<keyword evidence="4 8" id="KW-0472">Membrane</keyword>
<dbReference type="InterPro" id="IPR024478">
    <property type="entry name" value="HlyB_4HB_MCP"/>
</dbReference>
<evidence type="ECO:0000313" key="12">
    <source>
        <dbReference type="Proteomes" id="UP000015559"/>
    </source>
</evidence>
<dbReference type="SMART" id="SM00283">
    <property type="entry name" value="MA"/>
    <property type="match status" value="1"/>
</dbReference>
<dbReference type="CDD" id="cd11386">
    <property type="entry name" value="MCP_signal"/>
    <property type="match status" value="1"/>
</dbReference>
<gene>
    <name evidence="11" type="ORF">SCD_n00344</name>
</gene>
<evidence type="ECO:0000256" key="5">
    <source>
        <dbReference type="ARBA" id="ARBA00023224"/>
    </source>
</evidence>
<keyword evidence="5 7" id="KW-0807">Transducer</keyword>
<dbReference type="PANTHER" id="PTHR32089">
    <property type="entry name" value="METHYL-ACCEPTING CHEMOTAXIS PROTEIN MCPB"/>
    <property type="match status" value="1"/>
</dbReference>
<keyword evidence="11" id="KW-0418">Kinase</keyword>
<dbReference type="InterPro" id="IPR004090">
    <property type="entry name" value="Chemotax_Me-accpt_rcpt"/>
</dbReference>
<dbReference type="Pfam" id="PF12729">
    <property type="entry name" value="4HB_MCP_1"/>
    <property type="match status" value="1"/>
</dbReference>
<evidence type="ECO:0000256" key="6">
    <source>
        <dbReference type="ARBA" id="ARBA00029447"/>
    </source>
</evidence>
<dbReference type="FunFam" id="1.10.287.950:FF:000001">
    <property type="entry name" value="Methyl-accepting chemotaxis sensory transducer"/>
    <property type="match status" value="1"/>
</dbReference>
<evidence type="ECO:0000313" key="11">
    <source>
        <dbReference type="EMBL" id="BAN34193.1"/>
    </source>
</evidence>
<evidence type="ECO:0000256" key="4">
    <source>
        <dbReference type="ARBA" id="ARBA00023136"/>
    </source>
</evidence>
<evidence type="ECO:0000259" key="10">
    <source>
        <dbReference type="PROSITE" id="PS50885"/>
    </source>
</evidence>
<keyword evidence="12" id="KW-1185">Reference proteome</keyword>
<dbReference type="GO" id="GO:0006935">
    <property type="term" value="P:chemotaxis"/>
    <property type="evidence" value="ECO:0007669"/>
    <property type="project" value="InterPro"/>
</dbReference>
<dbReference type="PROSITE" id="PS50111">
    <property type="entry name" value="CHEMOTAXIS_TRANSDUC_2"/>
    <property type="match status" value="1"/>
</dbReference>
<dbReference type="GO" id="GO:0016301">
    <property type="term" value="F:kinase activity"/>
    <property type="evidence" value="ECO:0007669"/>
    <property type="project" value="UniProtKB-KW"/>
</dbReference>
<dbReference type="PROSITE" id="PS50885">
    <property type="entry name" value="HAMP"/>
    <property type="match status" value="1"/>
</dbReference>
<feature type="domain" description="Methyl-accepting transducer" evidence="9">
    <location>
        <begin position="258"/>
        <end position="494"/>
    </location>
</feature>
<dbReference type="PRINTS" id="PR00260">
    <property type="entry name" value="CHEMTRNSDUCR"/>
</dbReference>
<dbReference type="GO" id="GO:0016020">
    <property type="term" value="C:membrane"/>
    <property type="evidence" value="ECO:0007669"/>
    <property type="project" value="UniProtKB-SubCell"/>
</dbReference>
<dbReference type="PANTHER" id="PTHR32089:SF119">
    <property type="entry name" value="METHYL-ACCEPTING CHEMOTAXIS PROTEIN CTPL"/>
    <property type="match status" value="1"/>
</dbReference>
<organism evidence="11 12">
    <name type="scientific">Sulfuricella denitrificans (strain DSM 22764 / NBRC 105220 / skB26)</name>
    <dbReference type="NCBI Taxonomy" id="1163617"/>
    <lineage>
        <taxon>Bacteria</taxon>
        <taxon>Pseudomonadati</taxon>
        <taxon>Pseudomonadota</taxon>
        <taxon>Betaproteobacteria</taxon>
        <taxon>Nitrosomonadales</taxon>
        <taxon>Sulfuricellaceae</taxon>
        <taxon>Sulfuricella</taxon>
    </lineage>
</organism>
<feature type="domain" description="HAMP" evidence="10">
    <location>
        <begin position="200"/>
        <end position="253"/>
    </location>
</feature>
<comment type="similarity">
    <text evidence="6">Belongs to the methyl-accepting chemotaxis (MCP) protein family.</text>
</comment>
<accession>S6AB04</accession>
<dbReference type="SUPFAM" id="SSF58104">
    <property type="entry name" value="Methyl-accepting chemotaxis protein (MCP) signaling domain"/>
    <property type="match status" value="1"/>
</dbReference>
<dbReference type="Proteomes" id="UP000015559">
    <property type="component" value="Chromosome"/>
</dbReference>
<dbReference type="InterPro" id="IPR003660">
    <property type="entry name" value="HAMP_dom"/>
</dbReference>
<sequence>MITIGVIGLRATSDVVASLETVYKDRTIPLADLSKVGSLFNSNIDQILRALQHNPNQEIAKLHDHPVSDHIKRIESNIAEINKIWGKYMATSLTPEEKQLAESFAQKRKAFLEETVLPTVQALKNNNYSLETTSRFLVGSRTNLKEMSEVQQALFDLQTRVAGEEFHLAETRYGTARAISIGAIIGGVLLGLLLAWWIIRSIAGPLNQMRATISEVEKNSDFTQRIPVNSEDEVGQTAKSFNQLMTTLQQIFGQVLDSVAKVSDAAQTLSAASGQVATSSSSQSEATASMAANVEQMTVSINHVSDSAHEAVEISRKSGKLSAEGGEVIHKAAAEMSQIAETVRHTAQAIEELGQHSNQISSIVQVIKDVADQTNLLALNAAIEAARAGEQGRGFAVVADEVRKLAERTTKATEEITQMIGTIQSSAKGAVATMSSAVDQVSSGVTLANQAGSAIVQIKDGAEQVVGVVNDISSALAEQSSASNDIAAQVEKVAQMTEENSAAAAETASAADNLQELANTMRAAVNRFKI</sequence>
<dbReference type="Pfam" id="PF00015">
    <property type="entry name" value="MCPsignal"/>
    <property type="match status" value="1"/>
</dbReference>
<dbReference type="Pfam" id="PF00672">
    <property type="entry name" value="HAMP"/>
    <property type="match status" value="1"/>
</dbReference>
<protein>
    <submittedName>
        <fullName evidence="11">Histidine kinase, HAMP region: chemotaxis sensory transducer</fullName>
    </submittedName>
</protein>
<evidence type="ECO:0000256" key="1">
    <source>
        <dbReference type="ARBA" id="ARBA00004141"/>
    </source>
</evidence>
<dbReference type="GO" id="GO:0004888">
    <property type="term" value="F:transmembrane signaling receptor activity"/>
    <property type="evidence" value="ECO:0007669"/>
    <property type="project" value="InterPro"/>
</dbReference>
<dbReference type="STRING" id="1163617.SCD_n00344"/>
<comment type="subcellular location">
    <subcellularLocation>
        <location evidence="1">Membrane</location>
        <topology evidence="1">Multi-pass membrane protein</topology>
    </subcellularLocation>
</comment>
<evidence type="ECO:0000259" key="9">
    <source>
        <dbReference type="PROSITE" id="PS50111"/>
    </source>
</evidence>
<dbReference type="GO" id="GO:0007165">
    <property type="term" value="P:signal transduction"/>
    <property type="evidence" value="ECO:0007669"/>
    <property type="project" value="UniProtKB-KW"/>
</dbReference>
<dbReference type="InterPro" id="IPR004089">
    <property type="entry name" value="MCPsignal_dom"/>
</dbReference>
<evidence type="ECO:0000256" key="7">
    <source>
        <dbReference type="PROSITE-ProRule" id="PRU00284"/>
    </source>
</evidence>
<dbReference type="Gene3D" id="1.10.287.950">
    <property type="entry name" value="Methyl-accepting chemotaxis protein"/>
    <property type="match status" value="1"/>
</dbReference>
<dbReference type="EMBL" id="AP013066">
    <property type="protein sequence ID" value="BAN34193.1"/>
    <property type="molecule type" value="Genomic_DNA"/>
</dbReference>
<keyword evidence="11" id="KW-0808">Transferase</keyword>
<dbReference type="eggNOG" id="COG0840">
    <property type="taxonomic scope" value="Bacteria"/>
</dbReference>
<reference evidence="11 12" key="1">
    <citation type="journal article" date="2012" name="Appl. Environ. Microbiol.">
        <title>Draft genome sequence of a psychrotolerant sulfur-oxidizing bacterium, Sulfuricella denitrificans skB26, and proteomic insights into cold adaptation.</title>
        <authorList>
            <person name="Watanabe T."/>
            <person name="Kojima H."/>
            <person name="Fukui M."/>
        </authorList>
    </citation>
    <scope>NUCLEOTIDE SEQUENCE [LARGE SCALE GENOMIC DNA]</scope>
    <source>
        <strain evidence="12">skB26</strain>
    </source>
</reference>
<feature type="transmembrane region" description="Helical" evidence="8">
    <location>
        <begin position="178"/>
        <end position="199"/>
    </location>
</feature>
<dbReference type="KEGG" id="sdr:SCD_n00344"/>
<keyword evidence="3 8" id="KW-1133">Transmembrane helix</keyword>
<evidence type="ECO:0000256" key="3">
    <source>
        <dbReference type="ARBA" id="ARBA00022989"/>
    </source>
</evidence>
<dbReference type="SMART" id="SM00304">
    <property type="entry name" value="HAMP"/>
    <property type="match status" value="1"/>
</dbReference>
<dbReference type="CDD" id="cd06225">
    <property type="entry name" value="HAMP"/>
    <property type="match status" value="1"/>
</dbReference>
<name>S6AB04_SULDS</name>
<proteinExistence type="inferred from homology"/>
<evidence type="ECO:0000256" key="2">
    <source>
        <dbReference type="ARBA" id="ARBA00022692"/>
    </source>
</evidence>
<dbReference type="AlphaFoldDB" id="S6AB04"/>
<keyword evidence="2 8" id="KW-0812">Transmembrane</keyword>